<dbReference type="GO" id="GO:0031177">
    <property type="term" value="F:phosphopantetheine binding"/>
    <property type="evidence" value="ECO:0007669"/>
    <property type="project" value="InterPro"/>
</dbReference>
<dbReference type="Proteomes" id="UP000007842">
    <property type="component" value="Plasmid pSCATT"/>
</dbReference>
<dbReference type="Gene3D" id="3.40.366.10">
    <property type="entry name" value="Malonyl-Coenzyme A Acyl Carrier Protein, domain 2"/>
    <property type="match status" value="2"/>
</dbReference>
<dbReference type="SUPFAM" id="SSF47336">
    <property type="entry name" value="ACP-like"/>
    <property type="match status" value="2"/>
</dbReference>
<feature type="active site" description="Proton acceptor; for dehydratase activity" evidence="8">
    <location>
        <position position="555"/>
    </location>
</feature>
<dbReference type="PATRIC" id="fig|1003195.29.peg.6043"/>
<gene>
    <name evidence="13" type="ordered locus">SCATT_p02450</name>
</gene>
<feature type="active site" description="Proton acceptor; for dehydratase activity" evidence="8">
    <location>
        <position position="2308"/>
    </location>
</feature>
<evidence type="ECO:0000259" key="10">
    <source>
        <dbReference type="PROSITE" id="PS50075"/>
    </source>
</evidence>
<dbReference type="Pfam" id="PF00109">
    <property type="entry name" value="ketoacyl-synt"/>
    <property type="match status" value="1"/>
</dbReference>
<feature type="region of interest" description="Disordered" evidence="9">
    <location>
        <begin position="3145"/>
        <end position="3166"/>
    </location>
</feature>
<dbReference type="InterPro" id="IPR050091">
    <property type="entry name" value="PKS_NRPS_Biosynth_Enz"/>
</dbReference>
<dbReference type="InterPro" id="IPR018201">
    <property type="entry name" value="Ketoacyl_synth_AS"/>
</dbReference>
<evidence type="ECO:0000259" key="12">
    <source>
        <dbReference type="PROSITE" id="PS52019"/>
    </source>
</evidence>
<feature type="region of interest" description="C-terminal hotdog fold" evidence="8">
    <location>
        <begin position="662"/>
        <end position="806"/>
    </location>
</feature>
<comment type="pathway">
    <text evidence="1">Antibiotic biosynthesis.</text>
</comment>
<keyword evidence="13" id="KW-0614">Plasmid</keyword>
<name>G8XEY6_STREN</name>
<dbReference type="SMART" id="SM00822">
    <property type="entry name" value="PKS_KR"/>
    <property type="match status" value="2"/>
</dbReference>
<reference evidence="14" key="1">
    <citation type="submission" date="2011-12" db="EMBL/GenBank/DDBJ databases">
        <title>Complete genome sequence of Streptomyces cattleya strain DSM 46488.</title>
        <authorList>
            <person name="Ou H.-Y."/>
            <person name="Li P."/>
            <person name="Zhao C."/>
            <person name="O'Hagan D."/>
            <person name="Deng Z."/>
        </authorList>
    </citation>
    <scope>NUCLEOTIDE SEQUENCE [LARGE SCALE GENOMIC DNA]</scope>
    <source>
        <strain evidence="14">ATCC 35852 / DSM 46488 / JCM 4925 / NBRC 14057 / NRRL 8057</strain>
        <plasmid evidence="14">Plasmid pSCATT</plasmid>
    </source>
</reference>
<dbReference type="InterPro" id="IPR009081">
    <property type="entry name" value="PP-bd_ACP"/>
</dbReference>
<dbReference type="InterPro" id="IPR020841">
    <property type="entry name" value="PKS_Beta-ketoAc_synthase_dom"/>
</dbReference>
<dbReference type="FunFam" id="3.40.366.10:FF:000002">
    <property type="entry name" value="Probable polyketide synthase 2"/>
    <property type="match status" value="2"/>
</dbReference>
<keyword evidence="5" id="KW-0045">Antibiotic biosynthesis</keyword>
<feature type="region of interest" description="Disordered" evidence="9">
    <location>
        <begin position="639"/>
        <end position="662"/>
    </location>
</feature>
<keyword evidence="14" id="KW-1185">Reference proteome</keyword>
<dbReference type="InterPro" id="IPR014043">
    <property type="entry name" value="Acyl_transferase_dom"/>
</dbReference>
<dbReference type="CDD" id="cd00833">
    <property type="entry name" value="PKS"/>
    <property type="match status" value="1"/>
</dbReference>
<dbReference type="EMBL" id="CP003229">
    <property type="protein sequence ID" value="AEW98438.1"/>
    <property type="molecule type" value="Genomic_DNA"/>
</dbReference>
<dbReference type="SUPFAM" id="SSF51735">
    <property type="entry name" value="NAD(P)-binding Rossmann-fold domains"/>
    <property type="match status" value="4"/>
</dbReference>
<evidence type="ECO:0000313" key="14">
    <source>
        <dbReference type="Proteomes" id="UP000007842"/>
    </source>
</evidence>
<feature type="active site" description="Proton donor; for dehydratase activity" evidence="8">
    <location>
        <position position="728"/>
    </location>
</feature>
<dbReference type="InterPro" id="IPR057326">
    <property type="entry name" value="KR_dom"/>
</dbReference>
<dbReference type="InterPro" id="IPR014031">
    <property type="entry name" value="Ketoacyl_synth_C"/>
</dbReference>
<dbReference type="InterPro" id="IPR016035">
    <property type="entry name" value="Acyl_Trfase/lysoPLipase"/>
</dbReference>
<dbReference type="Pfam" id="PF21089">
    <property type="entry name" value="PKS_DH_N"/>
    <property type="match status" value="2"/>
</dbReference>
<dbReference type="Pfam" id="PF16197">
    <property type="entry name" value="KAsynt_C_assoc"/>
    <property type="match status" value="2"/>
</dbReference>
<dbReference type="InterPro" id="IPR049551">
    <property type="entry name" value="PKS_DH_C"/>
</dbReference>
<feature type="region of interest" description="C-terminal hotdog fold" evidence="8">
    <location>
        <begin position="2411"/>
        <end position="2552"/>
    </location>
</feature>
<dbReference type="InterPro" id="IPR032821">
    <property type="entry name" value="PKS_assoc"/>
</dbReference>
<dbReference type="Pfam" id="PF14765">
    <property type="entry name" value="PS-DH"/>
    <property type="match status" value="2"/>
</dbReference>
<feature type="domain" description="Carrier" evidence="10">
    <location>
        <begin position="3024"/>
        <end position="3099"/>
    </location>
</feature>
<dbReference type="HOGENOM" id="CLU_000022_35_8_11"/>
<dbReference type="InterPro" id="IPR055123">
    <property type="entry name" value="SpnB-like_Rossmann"/>
</dbReference>
<dbReference type="FunFam" id="3.40.47.10:FF:000019">
    <property type="entry name" value="Polyketide synthase type I"/>
    <property type="match status" value="1"/>
</dbReference>
<feature type="region of interest" description="N-terminal hotdog fold" evidence="8">
    <location>
        <begin position="523"/>
        <end position="648"/>
    </location>
</feature>
<dbReference type="PROSITE" id="PS00606">
    <property type="entry name" value="KS3_1"/>
    <property type="match status" value="1"/>
</dbReference>
<dbReference type="InterPro" id="IPR049552">
    <property type="entry name" value="PKS_DH_N"/>
</dbReference>
<geneLocation type="plasmid" evidence="13 14">
    <name>pSCATT</name>
</geneLocation>
<dbReference type="SUPFAM" id="SSF52151">
    <property type="entry name" value="FabD/lysophospholipase-like"/>
    <property type="match status" value="2"/>
</dbReference>
<dbReference type="Pfam" id="PF00550">
    <property type="entry name" value="PP-binding"/>
    <property type="match status" value="2"/>
</dbReference>
<evidence type="ECO:0000256" key="7">
    <source>
        <dbReference type="ARBA" id="ARBA00023315"/>
    </source>
</evidence>
<accession>G8XEY6</accession>
<protein>
    <submittedName>
        <fullName evidence="13">Polyketide synthase type I</fullName>
    </submittedName>
</protein>
<evidence type="ECO:0000256" key="2">
    <source>
        <dbReference type="ARBA" id="ARBA00022450"/>
    </source>
</evidence>
<dbReference type="SMART" id="SM00827">
    <property type="entry name" value="PKS_AT"/>
    <property type="match status" value="2"/>
</dbReference>
<dbReference type="FunFam" id="1.10.1200.10:FF:000007">
    <property type="entry name" value="Probable polyketide synthase pks17"/>
    <property type="match status" value="1"/>
</dbReference>
<feature type="compositionally biased region" description="Low complexity" evidence="9">
    <location>
        <begin position="642"/>
        <end position="653"/>
    </location>
</feature>
<dbReference type="Gene3D" id="3.10.129.110">
    <property type="entry name" value="Polyketide synthase dehydratase"/>
    <property type="match status" value="2"/>
</dbReference>
<feature type="domain" description="Carrier" evidence="10">
    <location>
        <begin position="1285"/>
        <end position="1360"/>
    </location>
</feature>
<dbReference type="Pfam" id="PF02801">
    <property type="entry name" value="Ketoacyl-synt_C"/>
    <property type="match status" value="1"/>
</dbReference>
<dbReference type="Gene3D" id="3.40.50.720">
    <property type="entry name" value="NAD(P)-binding Rossmann-like Domain"/>
    <property type="match status" value="2"/>
</dbReference>
<dbReference type="GO" id="GO:0004315">
    <property type="term" value="F:3-oxoacyl-[acyl-carrier-protein] synthase activity"/>
    <property type="evidence" value="ECO:0007669"/>
    <property type="project" value="InterPro"/>
</dbReference>
<dbReference type="InterPro" id="IPR006162">
    <property type="entry name" value="Ppantetheine_attach_site"/>
</dbReference>
<dbReference type="GO" id="GO:0004312">
    <property type="term" value="F:fatty acid synthase activity"/>
    <property type="evidence" value="ECO:0007669"/>
    <property type="project" value="TreeGrafter"/>
</dbReference>
<evidence type="ECO:0000256" key="4">
    <source>
        <dbReference type="ARBA" id="ARBA00022679"/>
    </source>
</evidence>
<dbReference type="InterPro" id="IPR042104">
    <property type="entry name" value="PKS_dehydratase_sf"/>
</dbReference>
<dbReference type="InterPro" id="IPR016036">
    <property type="entry name" value="Malonyl_transacylase_ACP-bd"/>
</dbReference>
<dbReference type="SUPFAM" id="SSF53901">
    <property type="entry name" value="Thiolase-like"/>
    <property type="match status" value="2"/>
</dbReference>
<feature type="domain" description="Ketosynthase family 3 (KS3)" evidence="11">
    <location>
        <begin position="1379"/>
        <end position="1805"/>
    </location>
</feature>
<dbReference type="InterPro" id="IPR036291">
    <property type="entry name" value="NAD(P)-bd_dom_sf"/>
</dbReference>
<feature type="domain" description="PKS/mFAS DH" evidence="12">
    <location>
        <begin position="523"/>
        <end position="806"/>
    </location>
</feature>
<dbReference type="SMART" id="SM00825">
    <property type="entry name" value="PKS_KS"/>
    <property type="match status" value="1"/>
</dbReference>
<dbReference type="Pfam" id="PF22953">
    <property type="entry name" value="SpnB_Rossmann"/>
    <property type="match status" value="2"/>
</dbReference>
<dbReference type="InterPro" id="IPR001227">
    <property type="entry name" value="Ac_transferase_dom_sf"/>
</dbReference>
<keyword evidence="6" id="KW-0511">Multifunctional enzyme</keyword>
<dbReference type="InterPro" id="IPR020807">
    <property type="entry name" value="PKS_DH"/>
</dbReference>
<evidence type="ECO:0000256" key="3">
    <source>
        <dbReference type="ARBA" id="ARBA00022553"/>
    </source>
</evidence>
<dbReference type="PROSITE" id="PS52019">
    <property type="entry name" value="PKS_MFAS_DH"/>
    <property type="match status" value="2"/>
</dbReference>
<dbReference type="PROSITE" id="PS52004">
    <property type="entry name" value="KS3_2"/>
    <property type="match status" value="1"/>
</dbReference>
<feature type="domain" description="PKS/mFAS DH" evidence="12">
    <location>
        <begin position="2270"/>
        <end position="2552"/>
    </location>
</feature>
<dbReference type="GO" id="GO:0033068">
    <property type="term" value="P:macrolide biosynthetic process"/>
    <property type="evidence" value="ECO:0007669"/>
    <property type="project" value="UniProtKB-ARBA"/>
</dbReference>
<dbReference type="InterPro" id="IPR013968">
    <property type="entry name" value="PKS_KR"/>
</dbReference>
<dbReference type="PROSITE" id="PS00012">
    <property type="entry name" value="PHOSPHOPANTETHEINE"/>
    <property type="match status" value="2"/>
</dbReference>
<evidence type="ECO:0000256" key="6">
    <source>
        <dbReference type="ARBA" id="ARBA00023268"/>
    </source>
</evidence>
<dbReference type="PANTHER" id="PTHR43775">
    <property type="entry name" value="FATTY ACID SYNTHASE"/>
    <property type="match status" value="1"/>
</dbReference>
<dbReference type="InterPro" id="IPR049900">
    <property type="entry name" value="PKS_mFAS_DH"/>
</dbReference>
<dbReference type="InterPro" id="IPR036736">
    <property type="entry name" value="ACP-like_sf"/>
</dbReference>
<keyword evidence="3" id="KW-0597">Phosphoprotein</keyword>
<dbReference type="PROSITE" id="PS50075">
    <property type="entry name" value="CARRIER"/>
    <property type="match status" value="2"/>
</dbReference>
<dbReference type="SMART" id="SM00826">
    <property type="entry name" value="PKS_DH"/>
    <property type="match status" value="2"/>
</dbReference>
<dbReference type="Pfam" id="PF00698">
    <property type="entry name" value="Acyl_transf_1"/>
    <property type="match status" value="2"/>
</dbReference>
<dbReference type="Gene3D" id="3.40.47.10">
    <property type="match status" value="2"/>
</dbReference>
<dbReference type="Pfam" id="PF08659">
    <property type="entry name" value="KR"/>
    <property type="match status" value="2"/>
</dbReference>
<feature type="region of interest" description="N-terminal hotdog fold" evidence="8">
    <location>
        <begin position="2270"/>
        <end position="2397"/>
    </location>
</feature>
<dbReference type="SUPFAM" id="SSF55048">
    <property type="entry name" value="Probable ACP-binding domain of malonyl-CoA ACP transacylase"/>
    <property type="match status" value="2"/>
</dbReference>
<feature type="region of interest" description="Disordered" evidence="9">
    <location>
        <begin position="3100"/>
        <end position="3123"/>
    </location>
</feature>
<feature type="active site" description="Proton donor; for dehydratase activity" evidence="8">
    <location>
        <position position="2473"/>
    </location>
</feature>
<dbReference type="SMART" id="SM01294">
    <property type="entry name" value="PKS_PP_betabranch"/>
    <property type="match status" value="2"/>
</dbReference>
<dbReference type="SMART" id="SM00823">
    <property type="entry name" value="PKS_PP"/>
    <property type="match status" value="2"/>
</dbReference>
<dbReference type="InterPro" id="IPR014030">
    <property type="entry name" value="Ketoacyl_synth_N"/>
</dbReference>
<evidence type="ECO:0000256" key="5">
    <source>
        <dbReference type="ARBA" id="ARBA00023194"/>
    </source>
</evidence>
<organism evidence="13 14">
    <name type="scientific">Streptantibioticus cattleyicolor (strain ATCC 35852 / DSM 46488 / JCM 4925 / NBRC 14057 / NRRL 8057)</name>
    <name type="common">Streptomyces cattleya</name>
    <dbReference type="NCBI Taxonomy" id="1003195"/>
    <lineage>
        <taxon>Bacteria</taxon>
        <taxon>Bacillati</taxon>
        <taxon>Actinomycetota</taxon>
        <taxon>Actinomycetes</taxon>
        <taxon>Kitasatosporales</taxon>
        <taxon>Streptomycetaceae</taxon>
        <taxon>Streptantibioticus</taxon>
    </lineage>
</organism>
<dbReference type="KEGG" id="scy:SCATT_p02450"/>
<dbReference type="Gene3D" id="3.30.70.3290">
    <property type="match status" value="2"/>
</dbReference>
<proteinExistence type="predicted"/>
<sequence length="3166" mass="330382">MDWSSGAVEVVRESVEWPRTEGRPRRAGVSAFGISGTNAHLILEEAPEFDDEPEEVTTDLTAPLLLSAPSEDGLRATAAVLADWIAAHPDTRPRDLAFSLATTRTALDRRAAVVGQDPEHLQRALRSLAEEGTVGNAVTGARGHLGKLAFLFSGQGSQRVGMGRGLYTASPVFAAAFDEVCARLDGLLERPLRDVVFAPAGSADAGLLDRTQFTQAALFAVEVALFRLLEHCGVRPDFLIGHSVGEVAAAHAAGVLSLEDACVLVAHRGRLMGSVALDGAMVAVEASEEEVLAALVQGMGIAAVNGPRSVVISGDAQAVEAVAQRFAGLGRRTRRLAVSHAFHSFHMDGVLAEFEALVAGLSFGAPSIPLVSNVTGALATAEELASAGYWSRHIRQAVRFADGIATLHQQGVRTYLELGPDGVLTAMTRLCLPEADTDTDGEPHIHLAPVLRAKEDDRTALARALGAVHVRGGAVDWHAFHSGTGARRVDLPTYPFQRRRYWLEAVTPGPSGATAPGLRTVDHPVLAAAVRIANDDGLLLTGRLSPATHPWLVDHTIDGTPLLPGTAFVELACSAGEQLGHGTVAELTIEAPLPIPDGAGTDLQIAVGRADDDGHLPVSIHSRPSGTEDDEAWTRHATGRLAPTPDAAPATDDPGTRPPHGAQQLDTGALYEHLAELGYHYGPAFRAVRAAWLKGDELYVDLGPEPAHHADTEPEPRPGFAVHPALLDAALHAVALRDGGPVADRISVPFHWSGVRLFSQAGDPAHARLTFAADGTLALHLTDADGATVATVDSLTLRALTPSAVPAPPLHHLEWTRLPAPAATGEPLAVLGTLDLDAPAFANLGALSEAIATGRHPVPRWVLAPCAEHPAERAAEDADANTAEHAGDTAEHTLTLLRAWLSDDTFAASRLVLVTRDALAVRTGDQVDGLAHAPVWGLVRSAQTENPDRLVLLDTDGSARATSAVPAALATGEAQLALRADEVYTPRLVRTRPTGEPHAPAVDPAGTVLITGGTGALGGLVARHLAERHGARHLLLISRQGEQAPGADRLTEELTALGATVRVAACDAADHDALAALLATIPADHPLTAVVHTAGVVDDAVVTALDTPRLRRVLRPKTDAAWNLHRLTAGLDIKEFVLFSSLAGVVGNPGQANYASANTFLDALAQHRRARGLPAVSPAWGLWSRSSALTGHLGATELARLERGGILALSDDQGTALLDAARATTEPVPVAARFDLARIRAEGDAALPLLRGLAGRTARREKTRPGRGDTLAERLRERTPEERGRELLALVRSQVADVLGHEGPGAVAVDRNFSDAGFDSLTAVELRNRLAARTGLRLTATLVFDHPTPLALAEHLHAALFPEGSGAPARAEVTVADPAEPIAVVGMACRFPGGVSSPEGLWGLLEGGGDVVSGFPVNRGWDLGSLFDDDPDCVGTSYVRRGGFLHDADLFDAEFFGVSPREAVAIDPQQRLLLEASWELFERAGFDVAGLRGVDAGVFVGVMYNDYASRLRPLPAVVEGYVGTGSAGSVASGRVAYTFGLEGPAVTVDTACSSSLVSMHLAVGALRAGECSLAVAGGVTVMSTPSTFVEFSRQRGLSVDGRCKAFSDAADGTGWSEGVGLVLLERLSDARRHGRRVLAVVRGSAVNQDGASNGLTAPNGPSQERVVRSALAVSGVGAGEVDVVEAHGTGTALGDPVEAQALLATYGGVERVRPLLLGSVKSNLGHTQAAAGVAGVLKMVLAMGHGRVPASLHVGEVSRHVDWSSGAVEVVRESVEWPRTEGRPRRAGVSAFGISGTNAHLILEEAPEEEPVHEPVTPALDTVPWMLSARTGTALAARAAGLLAFLDAHPDADPADIGHVLAARRTTLDVRGFVVGRRLADFRAGLAALAQGDTTPLTASDAPDAKLAFLFSGQGSQRVGMGRGLYTASPVFAAAFDEVCARLDGLLERPLRDVVFAPAGSADAGLLDRTQFTQAALFAVEVALFRLLEHCGVRPDFLIGHSVGEVAAAHAAGVLSLEDACVLVAHRGRLMGSVALDGAMVAVEASEEEVLAALVQGMGIAAVNGPRSVVISGDAQAVEAVAQRFAGLGRRTRRLAVSHAFHSFHMDGVLAEFEALVAGLSFGAPSIPLVSNVTGALATAEELGSAGYWSRHIRQAVRFADGIATLHQQGVRTYLELGPDGVLTAMTQDCLDAPVAFPVLRRDTEESHTVATALAQVAVHGHRPDWDAVFPGARHIDLPTYPFQRTRHWLDAPAPAPAGADALGLDRVDHPLLTAAIDLTDPAGPPDRERTVLTGQISLATHPWLADHAILGTALLPATALLDLALTAGERTGSPAVQSLRLESPVPIPEGTAVRLRITVEPPDDSGRRAVAVHSAGASGTWTRHATGLLTPAPRPAAPDTTPPAAWPPAATPVDLTGLYDRLAEHGYAYGPAFRRLRAAWRGDDGTLYAEVSAEPHPGDGASGFALDPAALDAALHVPAAAAVSEAGPRGIRLPVSWAGARLHATGATVLRIRITPAGDDDLALDVTDEQGRPVAAIGALTTGRVPASALSALANPDGLVLDWPAAETPTPPTTTSGWTLLGADPLGLADLTPTPLARAAVLDDAPPSRLLITTCTGSGDPDPVPAAQTVLHDTVELITRWLADERWADTRLAFVTRRAVAAATEEDVTDLAAAPLWGLLRSAQNEHPGRILLLDTDDDSVRALPTALAAGHPQAALRAGLLRVPRLVPAPPAGRPAGHLDPAGTVLITGGTGALGGLVARHLAERHGARHLLLISRQGEQAPGADRLTEELTALGATVRVAACDAADHDALAALLATIPADHPLTAVVHTAGVVEDATIATLRPGQLDRVLRAKTHAAWNLHRLTADADLTAFVLFSSFAALAGNPGQSAYAAGNAFLDALSQHRHATGLPSASLAWGVWSGAGMAGRLDEDDLARLARGGVRPTEAGDALVRLDAALATPRPHLAPVDTDPAALRSLAEEDRLPDILLRMAPTVRRRVTTGGTADLPRRLAALETTAEREALLLDHVRATVAAVLRYGTGDLPDPDRAFTDLGFDSLTSVELRNRLGESTGLRLPATLVYDAATPAAVAAELNSRLEPPTLPAPAEPAHHTPRTPGHTTDHAAVADFIRRSGVDDVMRFIDRELGRADDTNPPSTTPEGSRSA</sequence>
<dbReference type="InterPro" id="IPR016039">
    <property type="entry name" value="Thiolase-like"/>
</dbReference>
<evidence type="ECO:0000256" key="1">
    <source>
        <dbReference type="ARBA" id="ARBA00004792"/>
    </source>
</evidence>
<evidence type="ECO:0000259" key="11">
    <source>
        <dbReference type="PROSITE" id="PS52004"/>
    </source>
</evidence>
<feature type="compositionally biased region" description="Polar residues" evidence="9">
    <location>
        <begin position="3154"/>
        <end position="3166"/>
    </location>
</feature>
<dbReference type="PANTHER" id="PTHR43775:SF51">
    <property type="entry name" value="INACTIVE PHENOLPHTHIOCEROL SYNTHESIS POLYKETIDE SYNTHASE TYPE I PKS1-RELATED"/>
    <property type="match status" value="1"/>
</dbReference>
<evidence type="ECO:0000256" key="9">
    <source>
        <dbReference type="SAM" id="MobiDB-lite"/>
    </source>
</evidence>
<keyword evidence="7" id="KW-0012">Acyltransferase</keyword>
<keyword evidence="4" id="KW-0808">Transferase</keyword>
<dbReference type="GO" id="GO:0006633">
    <property type="term" value="P:fatty acid biosynthetic process"/>
    <property type="evidence" value="ECO:0007669"/>
    <property type="project" value="InterPro"/>
</dbReference>
<evidence type="ECO:0000256" key="8">
    <source>
        <dbReference type="PROSITE-ProRule" id="PRU01363"/>
    </source>
</evidence>
<dbReference type="InterPro" id="IPR020806">
    <property type="entry name" value="PKS_PP-bd"/>
</dbReference>
<keyword evidence="2" id="KW-0596">Phosphopantetheine</keyword>
<dbReference type="CDD" id="cd08956">
    <property type="entry name" value="KR_3_FAS_SDR_x"/>
    <property type="match status" value="2"/>
</dbReference>
<evidence type="ECO:0000313" key="13">
    <source>
        <dbReference type="EMBL" id="AEW98438.1"/>
    </source>
</evidence>
<dbReference type="Gene3D" id="1.10.1200.10">
    <property type="entry name" value="ACP-like"/>
    <property type="match status" value="2"/>
</dbReference>